<feature type="region of interest" description="Disordered" evidence="2">
    <location>
        <begin position="235"/>
        <end position="298"/>
    </location>
</feature>
<feature type="compositionally biased region" description="Basic and acidic residues" evidence="2">
    <location>
        <begin position="176"/>
        <end position="197"/>
    </location>
</feature>
<dbReference type="EMBL" id="CACVKT020007365">
    <property type="protein sequence ID" value="CAC5407176.1"/>
    <property type="molecule type" value="Genomic_DNA"/>
</dbReference>
<evidence type="ECO:0000313" key="6">
    <source>
        <dbReference type="Proteomes" id="UP000507470"/>
    </source>
</evidence>
<dbReference type="Gene3D" id="3.30.70.270">
    <property type="match status" value="1"/>
</dbReference>
<dbReference type="AlphaFoldDB" id="A0A6J8DGH3"/>
<gene>
    <name evidence="5" type="ORF">MCOR_40679</name>
</gene>
<evidence type="ECO:0000259" key="4">
    <source>
        <dbReference type="Pfam" id="PF00078"/>
    </source>
</evidence>
<accession>A0A6J8DGH3</accession>
<evidence type="ECO:0000256" key="3">
    <source>
        <dbReference type="SAM" id="SignalP"/>
    </source>
</evidence>
<reference evidence="5 6" key="1">
    <citation type="submission" date="2020-06" db="EMBL/GenBank/DDBJ databases">
        <authorList>
            <person name="Li R."/>
            <person name="Bekaert M."/>
        </authorList>
    </citation>
    <scope>NUCLEOTIDE SEQUENCE [LARGE SCALE GENOMIC DNA]</scope>
    <source>
        <strain evidence="6">wild</strain>
    </source>
</reference>
<feature type="compositionally biased region" description="Low complexity" evidence="2">
    <location>
        <begin position="235"/>
        <end position="250"/>
    </location>
</feature>
<evidence type="ECO:0000256" key="2">
    <source>
        <dbReference type="SAM" id="MobiDB-lite"/>
    </source>
</evidence>
<evidence type="ECO:0000256" key="1">
    <source>
        <dbReference type="ARBA" id="ARBA00023125"/>
    </source>
</evidence>
<protein>
    <recommendedName>
        <fullName evidence="4">Reverse transcriptase domain-containing protein</fullName>
    </recommendedName>
</protein>
<dbReference type="GO" id="GO:0003677">
    <property type="term" value="F:DNA binding"/>
    <property type="evidence" value="ECO:0007669"/>
    <property type="project" value="UniProtKB-KW"/>
</dbReference>
<name>A0A6J8DGH3_MYTCO</name>
<keyword evidence="1" id="KW-0238">DNA-binding</keyword>
<dbReference type="OrthoDB" id="5951204at2759"/>
<feature type="chain" id="PRO_5026916566" description="Reverse transcriptase domain-containing protein" evidence="3">
    <location>
        <begin position="17"/>
        <end position="879"/>
    </location>
</feature>
<feature type="signal peptide" evidence="3">
    <location>
        <begin position="1"/>
        <end position="16"/>
    </location>
</feature>
<dbReference type="InterPro" id="IPR010998">
    <property type="entry name" value="Integrase_recombinase_N"/>
</dbReference>
<proteinExistence type="predicted"/>
<dbReference type="Pfam" id="PF00078">
    <property type="entry name" value="RVT_1"/>
    <property type="match status" value="1"/>
</dbReference>
<dbReference type="InterPro" id="IPR000477">
    <property type="entry name" value="RT_dom"/>
</dbReference>
<evidence type="ECO:0000313" key="5">
    <source>
        <dbReference type="EMBL" id="CAC5407176.1"/>
    </source>
</evidence>
<feature type="compositionally biased region" description="Basic residues" evidence="2">
    <location>
        <begin position="271"/>
        <end position="284"/>
    </location>
</feature>
<dbReference type="PANTHER" id="PTHR33050">
    <property type="entry name" value="REVERSE TRANSCRIPTASE DOMAIN-CONTAINING PROTEIN"/>
    <property type="match status" value="1"/>
</dbReference>
<organism evidence="5 6">
    <name type="scientific">Mytilus coruscus</name>
    <name type="common">Sea mussel</name>
    <dbReference type="NCBI Taxonomy" id="42192"/>
    <lineage>
        <taxon>Eukaryota</taxon>
        <taxon>Metazoa</taxon>
        <taxon>Spiralia</taxon>
        <taxon>Lophotrochozoa</taxon>
        <taxon>Mollusca</taxon>
        <taxon>Bivalvia</taxon>
        <taxon>Autobranchia</taxon>
        <taxon>Pteriomorphia</taxon>
        <taxon>Mytilida</taxon>
        <taxon>Mytiloidea</taxon>
        <taxon>Mytilidae</taxon>
        <taxon>Mytilinae</taxon>
        <taxon>Mytilus</taxon>
    </lineage>
</organism>
<keyword evidence="3" id="KW-0732">Signal</keyword>
<dbReference type="SUPFAM" id="SSF56672">
    <property type="entry name" value="DNA/RNA polymerases"/>
    <property type="match status" value="1"/>
</dbReference>
<dbReference type="SUPFAM" id="SSF47823">
    <property type="entry name" value="lambda integrase-like, N-terminal domain"/>
    <property type="match status" value="1"/>
</dbReference>
<dbReference type="Gene3D" id="3.10.10.10">
    <property type="entry name" value="HIV Type 1 Reverse Transcriptase, subunit A, domain 1"/>
    <property type="match status" value="1"/>
</dbReference>
<dbReference type="InterPro" id="IPR043502">
    <property type="entry name" value="DNA/RNA_pol_sf"/>
</dbReference>
<dbReference type="InterPro" id="IPR052055">
    <property type="entry name" value="Hepadnavirus_pol/RT"/>
</dbReference>
<keyword evidence="6" id="KW-1185">Reference proteome</keyword>
<dbReference type="Proteomes" id="UP000507470">
    <property type="component" value="Unassembled WGS sequence"/>
</dbReference>
<dbReference type="InterPro" id="IPR043128">
    <property type="entry name" value="Rev_trsase/Diguanyl_cyclase"/>
</dbReference>
<feature type="domain" description="Reverse transcriptase" evidence="4">
    <location>
        <begin position="560"/>
        <end position="701"/>
    </location>
</feature>
<dbReference type="Gene3D" id="1.10.150.130">
    <property type="match status" value="1"/>
</dbReference>
<sequence>MLVSALCIVVSTLISTQLEVDRRFECSFSPNLHDAVVMPYDTRKVQCINYHSLHNTGISGDPNSSSEEDLHGSGLFSPLVSPVKVTSARPTSLLTSAYFPTEGDMNEVKEIVSGGLDSFDEKEEEKIEAELALVLKEKEVIKKKMRSKKLKEQLEREKAELEELKKHDMAVGGMVEGKKGDKKEKEKRSQKKKDSGKSLIKKNFDIDDLRSNKKLLKAVNDQLKGYQLISDSSQTSSFSSEESDSESSVLSKKKRKTRTKIQVLRQTVLQRAKKKKYRKNKRKSGLVVSSRQKTKYPQDCPQSKLQLEYANKKIKFEDLKFHQFVAGRWKLLYPVKRQRKKNGRLTLLKKISYYYELYDWKALLQFYAAWIRRVESGQNKWSDDTVDIETPLLARAVRSRQSRVSNKSASIVKAPSVWFCSDFQKEKCSFSGAHDKVIKGVTRSMLAMYHDSDVVNFLEYGFPLSCEGSCSGLAVEKNHAGARSHPDDMRKYLKKECTYGSIIGPFFSNPFDTDMVISPLNSVPKKDTLDRRVILDLSFDVDGEDSVNSHICKDLYLGNPIKVSYPSVDSLVELIRRKGSGSLCFKRDLKRAYRQIPIRPGDWHLVGFSWENHIFFDRVLSMGFRSAAYICQRVTNAVSFILDAHYDLQIVNYLDDLAGCDVQEKAFDAYAILGEVLDNCGLEESVEKATPPSTSMVFLGILFDTVSCTLSITKDRLEEILGLVKSWLQKDKCSLRDLQSLLDTQLRKLQKDTELCKKSAFAEGTYKNLKVQFVSYFYFAHISICHLLPTSVNTLCLYGNFLSRSFKSVASIQNYISGVKTLHLLLGFEFPTEDWFSIKLLFRGLSRQNPPYALTELLPITPHILLKMYEFLICLNRQM</sequence>
<feature type="region of interest" description="Disordered" evidence="2">
    <location>
        <begin position="165"/>
        <end position="197"/>
    </location>
</feature>
<dbReference type="PANTHER" id="PTHR33050:SF7">
    <property type="entry name" value="RIBONUCLEASE H"/>
    <property type="match status" value="1"/>
</dbReference>